<dbReference type="EMBL" id="LAZR01013858">
    <property type="protein sequence ID" value="KKM20016.1"/>
    <property type="molecule type" value="Genomic_DNA"/>
</dbReference>
<dbReference type="AlphaFoldDB" id="A0A0F9HX71"/>
<accession>A0A0F9HX71</accession>
<organism evidence="1">
    <name type="scientific">marine sediment metagenome</name>
    <dbReference type="NCBI Taxonomy" id="412755"/>
    <lineage>
        <taxon>unclassified sequences</taxon>
        <taxon>metagenomes</taxon>
        <taxon>ecological metagenomes</taxon>
    </lineage>
</organism>
<gene>
    <name evidence="1" type="ORF">LCGC14_1649820</name>
</gene>
<name>A0A0F9HX71_9ZZZZ</name>
<sequence length="176" mass="17853">MKKILGIILGLLLVLGGIGSAKAVDKIFMLPMGGPNWSAFAPPYIQVSDDFWIGLGAAKCRVEFDDQTIDEFNLLDCNVGINTSTPAGILHTVLAAGRPAIFGGDALATVTGVSGTDVSPTVLTVATTNGVAIGDAVIINSGTNATVGTYWVTAVAVDTTVTLDRNASSTGAISAA</sequence>
<comment type="caution">
    <text evidence="1">The sequence shown here is derived from an EMBL/GenBank/DDBJ whole genome shotgun (WGS) entry which is preliminary data.</text>
</comment>
<reference evidence="1" key="1">
    <citation type="journal article" date="2015" name="Nature">
        <title>Complex archaea that bridge the gap between prokaryotes and eukaryotes.</title>
        <authorList>
            <person name="Spang A."/>
            <person name="Saw J.H."/>
            <person name="Jorgensen S.L."/>
            <person name="Zaremba-Niedzwiedzka K."/>
            <person name="Martijn J."/>
            <person name="Lind A.E."/>
            <person name="van Eijk R."/>
            <person name="Schleper C."/>
            <person name="Guy L."/>
            <person name="Ettema T.J."/>
        </authorList>
    </citation>
    <scope>NUCLEOTIDE SEQUENCE</scope>
</reference>
<protein>
    <submittedName>
        <fullName evidence="1">Uncharacterized protein</fullName>
    </submittedName>
</protein>
<feature type="non-terminal residue" evidence="1">
    <location>
        <position position="176"/>
    </location>
</feature>
<proteinExistence type="predicted"/>
<evidence type="ECO:0000313" key="1">
    <source>
        <dbReference type="EMBL" id="KKM20016.1"/>
    </source>
</evidence>